<feature type="transmembrane region" description="Helical" evidence="2">
    <location>
        <begin position="120"/>
        <end position="141"/>
    </location>
</feature>
<evidence type="ECO:0000256" key="1">
    <source>
        <dbReference type="SAM" id="MobiDB-lite"/>
    </source>
</evidence>
<organism evidence="3 4">
    <name type="scientific">Romanomermis culicivorax</name>
    <name type="common">Nematode worm</name>
    <dbReference type="NCBI Taxonomy" id="13658"/>
    <lineage>
        <taxon>Eukaryota</taxon>
        <taxon>Metazoa</taxon>
        <taxon>Ecdysozoa</taxon>
        <taxon>Nematoda</taxon>
        <taxon>Enoplea</taxon>
        <taxon>Dorylaimia</taxon>
        <taxon>Mermithida</taxon>
        <taxon>Mermithoidea</taxon>
        <taxon>Mermithidae</taxon>
        <taxon>Romanomermis</taxon>
    </lineage>
</organism>
<evidence type="ECO:0000313" key="4">
    <source>
        <dbReference type="WBParaSite" id="nRc.2.0.1.t14104-RA"/>
    </source>
</evidence>
<reference evidence="4" key="1">
    <citation type="submission" date="2022-11" db="UniProtKB">
        <authorList>
            <consortium name="WormBaseParasite"/>
        </authorList>
    </citation>
    <scope>IDENTIFICATION</scope>
</reference>
<evidence type="ECO:0000313" key="3">
    <source>
        <dbReference type="Proteomes" id="UP000887565"/>
    </source>
</evidence>
<keyword evidence="2" id="KW-0812">Transmembrane</keyword>
<keyword evidence="3" id="KW-1185">Reference proteome</keyword>
<dbReference type="WBParaSite" id="nRc.2.0.1.t14104-RA">
    <property type="protein sequence ID" value="nRc.2.0.1.t14104-RA"/>
    <property type="gene ID" value="nRc.2.0.1.g14104"/>
</dbReference>
<keyword evidence="2" id="KW-1133">Transmembrane helix</keyword>
<protein>
    <submittedName>
        <fullName evidence="4">Uncharacterized protein</fullName>
    </submittedName>
</protein>
<feature type="compositionally biased region" description="Basic and acidic residues" evidence="1">
    <location>
        <begin position="170"/>
        <end position="188"/>
    </location>
</feature>
<keyword evidence="2" id="KW-0472">Membrane</keyword>
<name>A0A915IJR4_ROMCU</name>
<feature type="region of interest" description="Disordered" evidence="1">
    <location>
        <begin position="143"/>
        <end position="188"/>
    </location>
</feature>
<feature type="compositionally biased region" description="Basic residues" evidence="1">
    <location>
        <begin position="158"/>
        <end position="169"/>
    </location>
</feature>
<dbReference type="Proteomes" id="UP000887565">
    <property type="component" value="Unplaced"/>
</dbReference>
<evidence type="ECO:0000256" key="2">
    <source>
        <dbReference type="SAM" id="Phobius"/>
    </source>
</evidence>
<sequence>MEQDAAVACSIAASAAMIYFYHRQQVRMGRGGIKLLQAFLMLVDEKFGTYLAPFPPTDGQAVGPGAAAADGQQNIAAPAVDGNVKDENRDFYSFHKLKMSDCPNKTTIQNSNNLLQSIRLSIHVILLLSMICMTIKGQLYLPFPTERNGTMTGDEKKRKSRRSKRSKREKKTEDNKATDKDPEAKVAA</sequence>
<proteinExistence type="predicted"/>
<dbReference type="AlphaFoldDB" id="A0A915IJR4"/>
<feature type="transmembrane region" description="Helical" evidence="2">
    <location>
        <begin position="5"/>
        <end position="21"/>
    </location>
</feature>
<accession>A0A915IJR4</accession>